<feature type="transmembrane region" description="Helical" evidence="1">
    <location>
        <begin position="69"/>
        <end position="89"/>
    </location>
</feature>
<dbReference type="RefSeq" id="WP_137684563.1">
    <property type="nucleotide sequence ID" value="NZ_BIXZ01000005.1"/>
</dbReference>
<name>A0A4C2EN07_9EURY</name>
<organism evidence="2 3">
    <name type="scientific">Haloarcula mannanilytica</name>
    <dbReference type="NCBI Taxonomy" id="2509225"/>
    <lineage>
        <taxon>Archaea</taxon>
        <taxon>Methanobacteriati</taxon>
        <taxon>Methanobacteriota</taxon>
        <taxon>Stenosarchaea group</taxon>
        <taxon>Halobacteria</taxon>
        <taxon>Halobacteriales</taxon>
        <taxon>Haloarculaceae</taxon>
        <taxon>Haloarcula</taxon>
    </lineage>
</organism>
<keyword evidence="1" id="KW-0472">Membrane</keyword>
<dbReference type="EMBL" id="BIXZ01000005">
    <property type="protein sequence ID" value="GCF15027.1"/>
    <property type="molecule type" value="Genomic_DNA"/>
</dbReference>
<evidence type="ECO:0000313" key="2">
    <source>
        <dbReference type="EMBL" id="GCF15027.1"/>
    </source>
</evidence>
<comment type="caution">
    <text evidence="2">The sequence shown here is derived from an EMBL/GenBank/DDBJ whole genome shotgun (WGS) entry which is preliminary data.</text>
</comment>
<dbReference type="PANTHER" id="PTHR35519:SF2">
    <property type="entry name" value="PH DOMAIN PROTEIN"/>
    <property type="match status" value="1"/>
</dbReference>
<keyword evidence="1" id="KW-1133">Transmembrane helix</keyword>
<reference evidence="2 3" key="1">
    <citation type="submission" date="2019-02" db="EMBL/GenBank/DDBJ databases">
        <title>Haloarcula mannanilyticum sp. nov., a mannan degrading haloarchaeon isolated from commercial salt.</title>
        <authorList>
            <person name="Enomoto S."/>
            <person name="Shimane Y."/>
            <person name="Kamekura M."/>
            <person name="Ito T."/>
            <person name="Moriya O."/>
            <person name="Ihara K."/>
            <person name="Takahashi-Ando N."/>
            <person name="Fukushima Y."/>
            <person name="Yoshida Y."/>
            <person name="Usama R."/>
            <person name="Takai K."/>
            <person name="Minegishi H."/>
        </authorList>
    </citation>
    <scope>NUCLEOTIDE SEQUENCE [LARGE SCALE GENOMIC DNA]</scope>
    <source>
        <strain evidence="2 3">MD130-1</strain>
    </source>
</reference>
<evidence type="ECO:0000313" key="3">
    <source>
        <dbReference type="Proteomes" id="UP000304382"/>
    </source>
</evidence>
<protein>
    <recommendedName>
        <fullName evidence="4">DUF4112 domain-containing protein</fullName>
    </recommendedName>
</protein>
<sequence length="114" mass="12138">MASEPPALGRVRTIAHLLDESVRVPGTGFRVGLDPLLGLVPFVGDVLAALCSLYIVAEAARLGVRKRTLVRMLFNVALDTLVGSVPFVGDFFDAYWKANVKNAKLVAAALDADS</sequence>
<accession>A0A4C2EN07</accession>
<dbReference type="AlphaFoldDB" id="A0A4C2EN07"/>
<proteinExistence type="predicted"/>
<dbReference type="InterPro" id="IPR025187">
    <property type="entry name" value="DUF4112"/>
</dbReference>
<dbReference type="Pfam" id="PF13430">
    <property type="entry name" value="DUF4112"/>
    <property type="match status" value="1"/>
</dbReference>
<dbReference type="OrthoDB" id="156248at2157"/>
<evidence type="ECO:0008006" key="4">
    <source>
        <dbReference type="Google" id="ProtNLM"/>
    </source>
</evidence>
<dbReference type="PANTHER" id="PTHR35519">
    <property type="entry name" value="MEMBRANE PROTEINS"/>
    <property type="match status" value="1"/>
</dbReference>
<keyword evidence="3" id="KW-1185">Reference proteome</keyword>
<keyword evidence="1" id="KW-0812">Transmembrane</keyword>
<gene>
    <name evidence="2" type="ORF">Harman_29620</name>
</gene>
<dbReference type="Proteomes" id="UP000304382">
    <property type="component" value="Unassembled WGS sequence"/>
</dbReference>
<evidence type="ECO:0000256" key="1">
    <source>
        <dbReference type="SAM" id="Phobius"/>
    </source>
</evidence>
<feature type="transmembrane region" description="Helical" evidence="1">
    <location>
        <begin position="36"/>
        <end position="57"/>
    </location>
</feature>